<accession>A0A537JNB2</accession>
<keyword evidence="1" id="KW-0732">Signal</keyword>
<gene>
    <name evidence="2" type="ORF">E6H03_01465</name>
</gene>
<dbReference type="InterPro" id="IPR013424">
    <property type="entry name" value="Ice-binding_C"/>
</dbReference>
<feature type="chain" id="PRO_5022085673" evidence="1">
    <location>
        <begin position="28"/>
        <end position="198"/>
    </location>
</feature>
<reference evidence="2 3" key="1">
    <citation type="journal article" date="2019" name="Nat. Microbiol.">
        <title>Mediterranean grassland soil C-N compound turnover is dependent on rainfall and depth, and is mediated by genomically divergent microorganisms.</title>
        <authorList>
            <person name="Diamond S."/>
            <person name="Andeer P.F."/>
            <person name="Li Z."/>
            <person name="Crits-Christoph A."/>
            <person name="Burstein D."/>
            <person name="Anantharaman K."/>
            <person name="Lane K.R."/>
            <person name="Thomas B.C."/>
            <person name="Pan C."/>
            <person name="Northen T.R."/>
            <person name="Banfield J.F."/>
        </authorList>
    </citation>
    <scope>NUCLEOTIDE SEQUENCE [LARGE SCALE GENOMIC DNA]</scope>
    <source>
        <strain evidence="2">NP_6</strain>
    </source>
</reference>
<dbReference type="AlphaFoldDB" id="A0A537JNB2"/>
<evidence type="ECO:0000313" key="3">
    <source>
        <dbReference type="Proteomes" id="UP000318093"/>
    </source>
</evidence>
<feature type="signal peptide" evidence="1">
    <location>
        <begin position="1"/>
        <end position="27"/>
    </location>
</feature>
<evidence type="ECO:0000256" key="1">
    <source>
        <dbReference type="SAM" id="SignalP"/>
    </source>
</evidence>
<dbReference type="NCBIfam" id="TIGR02595">
    <property type="entry name" value="PEP_CTERM"/>
    <property type="match status" value="1"/>
</dbReference>
<name>A0A537JNB2_9BACT</name>
<evidence type="ECO:0000313" key="2">
    <source>
        <dbReference type="EMBL" id="TMI84762.1"/>
    </source>
</evidence>
<dbReference type="Proteomes" id="UP000318093">
    <property type="component" value="Unassembled WGS sequence"/>
</dbReference>
<dbReference type="EMBL" id="VBAN01000046">
    <property type="protein sequence ID" value="TMI84762.1"/>
    <property type="molecule type" value="Genomic_DNA"/>
</dbReference>
<protein>
    <submittedName>
        <fullName evidence="2">PEP-CTERM sorting domain-containing protein</fullName>
    </submittedName>
</protein>
<organism evidence="2 3">
    <name type="scientific">Candidatus Segetimicrobium genomatis</name>
    <dbReference type="NCBI Taxonomy" id="2569760"/>
    <lineage>
        <taxon>Bacteria</taxon>
        <taxon>Bacillati</taxon>
        <taxon>Candidatus Sysuimicrobiota</taxon>
        <taxon>Candidatus Sysuimicrobiia</taxon>
        <taxon>Candidatus Sysuimicrobiales</taxon>
        <taxon>Candidatus Segetimicrobiaceae</taxon>
        <taxon>Candidatus Segetimicrobium</taxon>
    </lineage>
</organism>
<proteinExistence type="predicted"/>
<sequence length="198" mass="20148">MKRLFVFFGAACVLVGAGLAVPRPAHSGPFDCQTLQQRDAAAGQPLIYGIDEVNGPLVTSEGNACIIPTGLFVLVSNSSAVDVYEPGSTFPVPSGPCAPACTVITLTSDPGPAGGTETGLPLTTGSVLFYEDAQGVAVDPNDPTGRPCGTSADNTTACLIIQSDAEASGQVPEPSTGLLLGAVLPGLFGFRRLSRRDL</sequence>
<comment type="caution">
    <text evidence="2">The sequence shown here is derived from an EMBL/GenBank/DDBJ whole genome shotgun (WGS) entry which is preliminary data.</text>
</comment>